<dbReference type="Proteomes" id="UP000515208">
    <property type="component" value="Unplaced"/>
</dbReference>
<dbReference type="GO" id="GO:0042254">
    <property type="term" value="P:ribosome biogenesis"/>
    <property type="evidence" value="ECO:0007669"/>
    <property type="project" value="InterPro"/>
</dbReference>
<dbReference type="PANTHER" id="PTHR35544">
    <property type="entry name" value="RIBOSOMAL BIOGENESIS FACTOR"/>
    <property type="match status" value="1"/>
</dbReference>
<accession>A0A6P3HZS6</accession>
<dbReference type="KEGG" id="bbis:104995789"/>
<dbReference type="Pfam" id="PF15679">
    <property type="entry name" value="DUF4665"/>
    <property type="match status" value="1"/>
</dbReference>
<dbReference type="GO" id="GO:0005730">
    <property type="term" value="C:nucleolus"/>
    <property type="evidence" value="ECO:0007669"/>
    <property type="project" value="TreeGrafter"/>
</dbReference>
<organism evidence="1 2">
    <name type="scientific">Bison bison bison</name>
    <name type="common">North American plains bison</name>
    <dbReference type="NCBI Taxonomy" id="43346"/>
    <lineage>
        <taxon>Eukaryota</taxon>
        <taxon>Metazoa</taxon>
        <taxon>Chordata</taxon>
        <taxon>Craniata</taxon>
        <taxon>Vertebrata</taxon>
        <taxon>Euteleostomi</taxon>
        <taxon>Mammalia</taxon>
        <taxon>Eutheria</taxon>
        <taxon>Laurasiatheria</taxon>
        <taxon>Artiodactyla</taxon>
        <taxon>Ruminantia</taxon>
        <taxon>Pecora</taxon>
        <taxon>Bovidae</taxon>
        <taxon>Bovinae</taxon>
        <taxon>Bison</taxon>
    </lineage>
</organism>
<protein>
    <submittedName>
        <fullName evidence="2">LOW QUALITY PROTEIN: uncharacterized protein LOC104995789</fullName>
    </submittedName>
</protein>
<evidence type="ECO:0000313" key="2">
    <source>
        <dbReference type="RefSeq" id="XP_010848086.1"/>
    </source>
</evidence>
<gene>
    <name evidence="2" type="primary">LOC104995789</name>
</gene>
<dbReference type="RefSeq" id="XP_010848086.1">
    <property type="nucleotide sequence ID" value="XM_010849784.1"/>
</dbReference>
<dbReference type="GeneID" id="104995789"/>
<dbReference type="AlphaFoldDB" id="A0A6P3HZS6"/>
<dbReference type="InterPro" id="IPR031389">
    <property type="entry name" value="RBIS"/>
</dbReference>
<keyword evidence="1" id="KW-1185">Reference proteome</keyword>
<sequence length="344" mass="38405">MPNNWQASLSVSTHLAYWLLESYDPTLTETPESLDVGSPGHRRTRADAHLAPSRTRELYHLSPAEGARPHLGTPPARAAAAALEQALRRCSPARPAERSRGVPANLLRVPGKTELLGMCILGFAGPRLSSDRSRPVPLRALTELSPALFPSFPSVKELASRSPDPSEKRKLLFFPLLVIVGNCMCMILRQIHTEPLLCCQCLHWGPHKQQQKGQIKSCCQGIQKKARWHHLEFEKLHEGIGALTIGKNKLRGENSRNVFHIASQKSFKVKNKAKPVTTNLKKINIVNDEKVNRVNKAFIDIQKELANFSKGLSLEPLQKQLISQQYHENVPVNVDEATRLMAHL</sequence>
<dbReference type="PANTHER" id="PTHR35544:SF3">
    <property type="entry name" value="RIBOSOMAL BIOGENESIS FACTOR"/>
    <property type="match status" value="1"/>
</dbReference>
<evidence type="ECO:0000313" key="1">
    <source>
        <dbReference type="Proteomes" id="UP000515208"/>
    </source>
</evidence>
<name>A0A6P3HZS6_BISBB</name>
<proteinExistence type="predicted"/>
<reference evidence="2" key="1">
    <citation type="submission" date="2025-08" db="UniProtKB">
        <authorList>
            <consortium name="RefSeq"/>
        </authorList>
    </citation>
    <scope>IDENTIFICATION</scope>
    <source>
        <tissue evidence="2">Blood</tissue>
    </source>
</reference>